<protein>
    <submittedName>
        <fullName evidence="2">Uncharacterized protein</fullName>
    </submittedName>
</protein>
<organism evidence="2 3">
    <name type="scientific">Halorubrum laminariae</name>
    <dbReference type="NCBI Taxonomy" id="1433523"/>
    <lineage>
        <taxon>Archaea</taxon>
        <taxon>Methanobacteriati</taxon>
        <taxon>Methanobacteriota</taxon>
        <taxon>Stenosarchaea group</taxon>
        <taxon>Halobacteria</taxon>
        <taxon>Halobacteriales</taxon>
        <taxon>Haloferacaceae</taxon>
        <taxon>Halorubrum</taxon>
    </lineage>
</organism>
<reference evidence="2 3" key="1">
    <citation type="journal article" date="2019" name="Int. J. Syst. Evol. Microbiol.">
        <title>The Global Catalogue of Microorganisms (GCM) 10K type strain sequencing project: providing services to taxonomists for standard genome sequencing and annotation.</title>
        <authorList>
            <consortium name="The Broad Institute Genomics Platform"/>
            <consortium name="The Broad Institute Genome Sequencing Center for Infectious Disease"/>
            <person name="Wu L."/>
            <person name="Ma J."/>
        </authorList>
    </citation>
    <scope>NUCLEOTIDE SEQUENCE [LARGE SCALE GENOMIC DNA]</scope>
    <source>
        <strain evidence="2 3">CGMCC 1.12689</strain>
    </source>
</reference>
<evidence type="ECO:0000256" key="1">
    <source>
        <dbReference type="SAM" id="Phobius"/>
    </source>
</evidence>
<keyword evidence="1" id="KW-0812">Transmembrane</keyword>
<keyword evidence="1" id="KW-0472">Membrane</keyword>
<dbReference type="RefSeq" id="WP_256419150.1">
    <property type="nucleotide sequence ID" value="NZ_JANHDL010000013.1"/>
</dbReference>
<dbReference type="EMBL" id="JBHUDB010000018">
    <property type="protein sequence ID" value="MFD1571992.1"/>
    <property type="molecule type" value="Genomic_DNA"/>
</dbReference>
<dbReference type="AlphaFoldDB" id="A0ABD6C3I1"/>
<evidence type="ECO:0000313" key="2">
    <source>
        <dbReference type="EMBL" id="MFD1571992.1"/>
    </source>
</evidence>
<gene>
    <name evidence="2" type="ORF">ACFR9T_15635</name>
</gene>
<comment type="caution">
    <text evidence="2">The sequence shown here is derived from an EMBL/GenBank/DDBJ whole genome shotgun (WGS) entry which is preliminary data.</text>
</comment>
<keyword evidence="3" id="KW-1185">Reference proteome</keyword>
<proteinExistence type="predicted"/>
<dbReference type="Proteomes" id="UP001597185">
    <property type="component" value="Unassembled WGS sequence"/>
</dbReference>
<keyword evidence="1" id="KW-1133">Transmembrane helix</keyword>
<feature type="transmembrane region" description="Helical" evidence="1">
    <location>
        <begin position="47"/>
        <end position="67"/>
    </location>
</feature>
<evidence type="ECO:0000313" key="3">
    <source>
        <dbReference type="Proteomes" id="UP001597185"/>
    </source>
</evidence>
<name>A0ABD6C3I1_9EURY</name>
<feature type="transmembrane region" description="Helical" evidence="1">
    <location>
        <begin position="13"/>
        <end position="35"/>
    </location>
</feature>
<sequence length="81" mass="8551">MSVPLQLPVGPELFILLVFPVLLALAAIAVSALIYRDAKRRDSSHALAWAVGAFFGGLIVWILYFVVRDEVGPGGSATGGL</sequence>
<accession>A0ABD6C3I1</accession>